<evidence type="ECO:0000313" key="7">
    <source>
        <dbReference type="Proteomes" id="UP001044222"/>
    </source>
</evidence>
<dbReference type="InterPro" id="IPR029294">
    <property type="entry name" value="hSH3"/>
</dbReference>
<evidence type="ECO:0000256" key="3">
    <source>
        <dbReference type="PROSITE-ProRule" id="PRU00192"/>
    </source>
</evidence>
<protein>
    <recommendedName>
        <fullName evidence="5">SH3 domain-containing protein</fullName>
    </recommendedName>
</protein>
<keyword evidence="2" id="KW-0597">Phosphoprotein</keyword>
<dbReference type="GO" id="GO:0007229">
    <property type="term" value="P:integrin-mediated signaling pathway"/>
    <property type="evidence" value="ECO:0007669"/>
    <property type="project" value="InterPro"/>
</dbReference>
<sequence>MARFSPGMRLAEEMSKGRANLALRPVPQSAAPSSGSSGSSGSFLQARRGVLESKLSGGAASGTPNPASDVPKSGVNKSSPPGEGGEQGVPKTKALASRFENAGPDRGPPFSSQLPLKPKPLEPPEGCRPHLLLKRLSAELISLDTKQPAPKPHPSFAKLPSASDGSRRGEGEGDNDPAPTKPPFLHKQKGFPATGQSKGGAGGPAGVKVHPGAGVRFSGVRGAQTAFNKDGSEAGVTPLRSHNPLTPQPASAPRPLAAKNHALVKRLLPTTSEKEEASDPAAPKKKPLPGSFVLGSPPPKPGRPPSVSLGKFQKGIESVHDGPRIKQGRPLPLPASPHGNLVPPPVPPSPLCRSLSHQSSEARALPVVDQDYDDVGELDHPPPLPGEHPAQKMEKDTESDGEMYEDLEERWASAEATENTKNLSKEEKKRLEQEKKEQKEQKKKELEVRKRFKLSGPIQVIHRVKVRVDCKGGKNDLAMKRGELVEIVRVLDNPAGRWLGRTQDGSYGYVKAESVEVDYEHLKREKQGGPRPGTAKESLEVYDDVGVLDDFNSGLKCQAEEDPDIYDDVEDPNQRLRSSSPAIPPPPPALGTLPAADDIYDDVDSEGFPPPPIISKLPQMKSKCKTEERDPKKQKKFEKEEKEFRKKFKFDGEIQVLHQVTIVSTLTTRKWGSKDLPLKPGEKIDVIVEPSNDKLIGRNQEGKIGYVSVGNIISEDADIYDDVGEGCTYDND</sequence>
<dbReference type="GO" id="GO:0050852">
    <property type="term" value="P:T cell receptor signaling pathway"/>
    <property type="evidence" value="ECO:0007669"/>
    <property type="project" value="TreeGrafter"/>
</dbReference>
<dbReference type="InterPro" id="IPR036028">
    <property type="entry name" value="SH3-like_dom_sf"/>
</dbReference>
<dbReference type="SUPFAM" id="SSF50044">
    <property type="entry name" value="SH3-domain"/>
    <property type="match status" value="2"/>
</dbReference>
<dbReference type="InterPro" id="IPR043443">
    <property type="entry name" value="FYB1/2-like"/>
</dbReference>
<keyword evidence="1 3" id="KW-0728">SH3 domain</keyword>
<dbReference type="PROSITE" id="PS50002">
    <property type="entry name" value="SH3"/>
    <property type="match status" value="1"/>
</dbReference>
<dbReference type="GO" id="GO:0072659">
    <property type="term" value="P:protein localization to plasma membrane"/>
    <property type="evidence" value="ECO:0007669"/>
    <property type="project" value="TreeGrafter"/>
</dbReference>
<dbReference type="InterPro" id="IPR001452">
    <property type="entry name" value="SH3_domain"/>
</dbReference>
<dbReference type="Pfam" id="PF14603">
    <property type="entry name" value="hSH3"/>
    <property type="match status" value="2"/>
</dbReference>
<dbReference type="Gene3D" id="2.30.30.40">
    <property type="entry name" value="SH3 Domains"/>
    <property type="match status" value="2"/>
</dbReference>
<evidence type="ECO:0000259" key="5">
    <source>
        <dbReference type="PROSITE" id="PS50002"/>
    </source>
</evidence>
<name>A0A9D3RW08_ANGAN</name>
<feature type="domain" description="SH3" evidence="5">
    <location>
        <begin position="459"/>
        <end position="520"/>
    </location>
</feature>
<keyword evidence="7" id="KW-1185">Reference proteome</keyword>
<feature type="region of interest" description="Disordered" evidence="4">
    <location>
        <begin position="559"/>
        <end position="593"/>
    </location>
</feature>
<accession>A0A9D3RW08</accession>
<dbReference type="FunFam" id="2.30.30.40:FF:000133">
    <property type="entry name" value="FYN-binding protein-like isoform X2"/>
    <property type="match status" value="1"/>
</dbReference>
<feature type="compositionally biased region" description="Acidic residues" evidence="4">
    <location>
        <begin position="399"/>
        <end position="408"/>
    </location>
</feature>
<proteinExistence type="predicted"/>
<reference evidence="6" key="1">
    <citation type="submission" date="2021-01" db="EMBL/GenBank/DDBJ databases">
        <title>A chromosome-scale assembly of European eel, Anguilla anguilla.</title>
        <authorList>
            <person name="Henkel C."/>
            <person name="Jong-Raadsen S.A."/>
            <person name="Dufour S."/>
            <person name="Weltzien F.-A."/>
            <person name="Palstra A.P."/>
            <person name="Pelster B."/>
            <person name="Spaink H.P."/>
            <person name="Van Den Thillart G.E."/>
            <person name="Jansen H."/>
            <person name="Zahm M."/>
            <person name="Klopp C."/>
            <person name="Cedric C."/>
            <person name="Louis A."/>
            <person name="Berthelot C."/>
            <person name="Parey E."/>
            <person name="Roest Crollius H."/>
            <person name="Montfort J."/>
            <person name="Robinson-Rechavi M."/>
            <person name="Bucao C."/>
            <person name="Bouchez O."/>
            <person name="Gislard M."/>
            <person name="Lluch J."/>
            <person name="Milhes M."/>
            <person name="Lampietro C."/>
            <person name="Lopez Roques C."/>
            <person name="Donnadieu C."/>
            <person name="Braasch I."/>
            <person name="Desvignes T."/>
            <person name="Postlethwait J."/>
            <person name="Bobe J."/>
            <person name="Guiguen Y."/>
            <person name="Dirks R."/>
        </authorList>
    </citation>
    <scope>NUCLEOTIDE SEQUENCE</scope>
    <source>
        <strain evidence="6">Tag_6206</strain>
        <tissue evidence="6">Liver</tissue>
    </source>
</reference>
<evidence type="ECO:0000256" key="1">
    <source>
        <dbReference type="ARBA" id="ARBA00022443"/>
    </source>
</evidence>
<feature type="region of interest" description="Disordered" evidence="4">
    <location>
        <begin position="1"/>
        <end position="130"/>
    </location>
</feature>
<feature type="compositionally biased region" description="Acidic residues" evidence="4">
    <location>
        <begin position="560"/>
        <end position="571"/>
    </location>
</feature>
<evidence type="ECO:0000256" key="2">
    <source>
        <dbReference type="ARBA" id="ARBA00022553"/>
    </source>
</evidence>
<feature type="region of interest" description="Disordered" evidence="4">
    <location>
        <begin position="142"/>
        <end position="446"/>
    </location>
</feature>
<evidence type="ECO:0000256" key="4">
    <source>
        <dbReference type="SAM" id="MobiDB-lite"/>
    </source>
</evidence>
<feature type="compositionally biased region" description="Basic and acidic residues" evidence="4">
    <location>
        <begin position="423"/>
        <end position="446"/>
    </location>
</feature>
<dbReference type="PANTHER" id="PTHR16830">
    <property type="entry name" value="SH2 CONTAINING ADAPTOR PRAM-1 RELATED"/>
    <property type="match status" value="1"/>
</dbReference>
<evidence type="ECO:0000313" key="6">
    <source>
        <dbReference type="EMBL" id="KAG5841482.1"/>
    </source>
</evidence>
<dbReference type="PANTHER" id="PTHR16830:SF20">
    <property type="entry name" value="SI:CH211-188C16.1-RELATED"/>
    <property type="match status" value="1"/>
</dbReference>
<feature type="compositionally biased region" description="Low complexity" evidence="4">
    <location>
        <begin position="33"/>
        <end position="42"/>
    </location>
</feature>
<feature type="compositionally biased region" description="Basic and acidic residues" evidence="4">
    <location>
        <begin position="119"/>
        <end position="128"/>
    </location>
</feature>
<comment type="caution">
    <text evidence="6">The sequence shown here is derived from an EMBL/GenBank/DDBJ whole genome shotgun (WGS) entry which is preliminary data.</text>
</comment>
<gene>
    <name evidence="6" type="ORF">ANANG_G00199960</name>
</gene>
<dbReference type="GO" id="GO:0005886">
    <property type="term" value="C:plasma membrane"/>
    <property type="evidence" value="ECO:0007669"/>
    <property type="project" value="InterPro"/>
</dbReference>
<dbReference type="EMBL" id="JAFIRN010000010">
    <property type="protein sequence ID" value="KAG5841482.1"/>
    <property type="molecule type" value="Genomic_DNA"/>
</dbReference>
<dbReference type="Proteomes" id="UP001044222">
    <property type="component" value="Chromosome 10"/>
</dbReference>
<feature type="compositionally biased region" description="Basic and acidic residues" evidence="4">
    <location>
        <begin position="389"/>
        <end position="398"/>
    </location>
</feature>
<organism evidence="6 7">
    <name type="scientific">Anguilla anguilla</name>
    <name type="common">European freshwater eel</name>
    <name type="synonym">Muraena anguilla</name>
    <dbReference type="NCBI Taxonomy" id="7936"/>
    <lineage>
        <taxon>Eukaryota</taxon>
        <taxon>Metazoa</taxon>
        <taxon>Chordata</taxon>
        <taxon>Craniata</taxon>
        <taxon>Vertebrata</taxon>
        <taxon>Euteleostomi</taxon>
        <taxon>Actinopterygii</taxon>
        <taxon>Neopterygii</taxon>
        <taxon>Teleostei</taxon>
        <taxon>Anguilliformes</taxon>
        <taxon>Anguillidae</taxon>
        <taxon>Anguilla</taxon>
    </lineage>
</organism>
<dbReference type="AlphaFoldDB" id="A0A9D3RW08"/>
<feature type="compositionally biased region" description="Low complexity" evidence="4">
    <location>
        <begin position="206"/>
        <end position="215"/>
    </location>
</feature>